<organism evidence="2 3">
    <name type="scientific">Pedobacter quisquiliarum</name>
    <dbReference type="NCBI Taxonomy" id="1834438"/>
    <lineage>
        <taxon>Bacteria</taxon>
        <taxon>Pseudomonadati</taxon>
        <taxon>Bacteroidota</taxon>
        <taxon>Sphingobacteriia</taxon>
        <taxon>Sphingobacteriales</taxon>
        <taxon>Sphingobacteriaceae</taxon>
        <taxon>Pedobacter</taxon>
    </lineage>
</organism>
<dbReference type="InterPro" id="IPR001296">
    <property type="entry name" value="Glyco_trans_1"/>
</dbReference>
<comment type="caution">
    <text evidence="2">The sequence shown here is derived from an EMBL/GenBank/DDBJ whole genome shotgun (WGS) entry which is preliminary data.</text>
</comment>
<dbReference type="Gene3D" id="3.40.50.2000">
    <property type="entry name" value="Glycogen Phosphorylase B"/>
    <property type="match status" value="2"/>
</dbReference>
<dbReference type="EMBL" id="BMIL01000008">
    <property type="protein sequence ID" value="GGC69806.1"/>
    <property type="molecule type" value="Genomic_DNA"/>
</dbReference>
<gene>
    <name evidence="2" type="ORF">GCM10011387_24010</name>
</gene>
<reference evidence="2" key="1">
    <citation type="journal article" date="2014" name="Int. J. Syst. Evol. Microbiol.">
        <title>Complete genome sequence of Corynebacterium casei LMG S-19264T (=DSM 44701T), isolated from a smear-ripened cheese.</title>
        <authorList>
            <consortium name="US DOE Joint Genome Institute (JGI-PGF)"/>
            <person name="Walter F."/>
            <person name="Albersmeier A."/>
            <person name="Kalinowski J."/>
            <person name="Ruckert C."/>
        </authorList>
    </citation>
    <scope>NUCLEOTIDE SEQUENCE</scope>
    <source>
        <strain evidence="2">CGMCC 1.15343</strain>
    </source>
</reference>
<dbReference type="GO" id="GO:0016757">
    <property type="term" value="F:glycosyltransferase activity"/>
    <property type="evidence" value="ECO:0007669"/>
    <property type="project" value="InterPro"/>
</dbReference>
<proteinExistence type="predicted"/>
<evidence type="ECO:0000313" key="3">
    <source>
        <dbReference type="Proteomes" id="UP000651668"/>
    </source>
</evidence>
<keyword evidence="3" id="KW-1185">Reference proteome</keyword>
<dbReference type="PANTHER" id="PTHR12526:SF630">
    <property type="entry name" value="GLYCOSYLTRANSFERASE"/>
    <property type="match status" value="1"/>
</dbReference>
<accession>A0A916UDK1</accession>
<dbReference type="PANTHER" id="PTHR12526">
    <property type="entry name" value="GLYCOSYLTRANSFERASE"/>
    <property type="match status" value="1"/>
</dbReference>
<protein>
    <recommendedName>
        <fullName evidence="1">Glycosyl transferase family 1 domain-containing protein</fullName>
    </recommendedName>
</protein>
<dbReference type="AlphaFoldDB" id="A0A916UDK1"/>
<name>A0A916UDK1_9SPHI</name>
<dbReference type="Proteomes" id="UP000651668">
    <property type="component" value="Unassembled WGS sequence"/>
</dbReference>
<evidence type="ECO:0000313" key="2">
    <source>
        <dbReference type="EMBL" id="GGC69806.1"/>
    </source>
</evidence>
<feature type="domain" description="Glycosyl transferase family 1" evidence="1">
    <location>
        <begin position="73"/>
        <end position="228"/>
    </location>
</feature>
<sequence length="268" mass="29816">MLHLTIGQYLLKKAVLHATTSLEGQDIHLNCNRAKIKVIPNLLTAAALECPVEEQETSNLPSYIDDQQVTDPVNPDFRLLFLSRIDQKKGLDLLIQALSTLTFPWTLTIAGSGSVKYIRHLKQLAGSLKISGNIRWVGQIANDAKYNLMARHDLLVLPSSSENFGNVVLESLLVGTAVLISDQVGLAAYVSKRDLGWVCRTTIADVAGKLAFIHMDLPKRLKIREDGAQQIRSDFSTASIMADYRKLYEDVFRQNNTEASGTYNHVPW</sequence>
<dbReference type="Pfam" id="PF00534">
    <property type="entry name" value="Glycos_transf_1"/>
    <property type="match status" value="1"/>
</dbReference>
<evidence type="ECO:0000259" key="1">
    <source>
        <dbReference type="Pfam" id="PF00534"/>
    </source>
</evidence>
<reference evidence="2" key="2">
    <citation type="submission" date="2020-09" db="EMBL/GenBank/DDBJ databases">
        <authorList>
            <person name="Sun Q."/>
            <person name="Zhou Y."/>
        </authorList>
    </citation>
    <scope>NUCLEOTIDE SEQUENCE</scope>
    <source>
        <strain evidence="2">CGMCC 1.15343</strain>
    </source>
</reference>
<dbReference type="SUPFAM" id="SSF53756">
    <property type="entry name" value="UDP-Glycosyltransferase/glycogen phosphorylase"/>
    <property type="match status" value="1"/>
</dbReference>